<comment type="similarity">
    <text evidence="2">Belongs to the plant DMP1 protein family.</text>
</comment>
<organism evidence="7 8">
    <name type="scientific">Capsicum baccatum</name>
    <name type="common">Peruvian pepper</name>
    <dbReference type="NCBI Taxonomy" id="33114"/>
    <lineage>
        <taxon>Eukaryota</taxon>
        <taxon>Viridiplantae</taxon>
        <taxon>Streptophyta</taxon>
        <taxon>Embryophyta</taxon>
        <taxon>Tracheophyta</taxon>
        <taxon>Spermatophyta</taxon>
        <taxon>Magnoliopsida</taxon>
        <taxon>eudicotyledons</taxon>
        <taxon>Gunneridae</taxon>
        <taxon>Pentapetalae</taxon>
        <taxon>asterids</taxon>
        <taxon>lamiids</taxon>
        <taxon>Solanales</taxon>
        <taxon>Solanaceae</taxon>
        <taxon>Solanoideae</taxon>
        <taxon>Capsiceae</taxon>
        <taxon>Capsicum</taxon>
    </lineage>
</organism>
<dbReference type="Pfam" id="PF05078">
    <property type="entry name" value="DUF679"/>
    <property type="match status" value="1"/>
</dbReference>
<evidence type="ECO:0000313" key="8">
    <source>
        <dbReference type="Proteomes" id="UP000224567"/>
    </source>
</evidence>
<sequence>MSQQSSLPIIDTPAPAPAKGSRRAKVLAGASNLANLLPTGTVLAFQTLMPSFTDGGSCLVTHKYLTEGLIILCAAACFFSSFTDSFLDKNGKIYYGIAVPKGFYVFNVDHIHRDQFTTDLMKDYLRSYRLKKMDLIRALVSLVMFLMFALGDANVQDCFWPKANPNMKALFMNLPLASALFSTFFFSIFPTTRRGIGYADSPREGPNFDDHHVSVLPIANSTPDNK</sequence>
<keyword evidence="5 6" id="KW-0472">Membrane</keyword>
<dbReference type="PANTHER" id="PTHR31621:SF5">
    <property type="entry name" value="PROTEIN DMP10"/>
    <property type="match status" value="1"/>
</dbReference>
<dbReference type="STRING" id="33114.A0A2G2W7G2"/>
<dbReference type="OrthoDB" id="657601at2759"/>
<dbReference type="EMBL" id="MLFT02000008">
    <property type="protein sequence ID" value="PHT41173.1"/>
    <property type="molecule type" value="Genomic_DNA"/>
</dbReference>
<reference evidence="7 8" key="1">
    <citation type="journal article" date="2017" name="Genome Biol.">
        <title>New reference genome sequences of hot pepper reveal the massive evolution of plant disease-resistance genes by retroduplication.</title>
        <authorList>
            <person name="Kim S."/>
            <person name="Park J."/>
            <person name="Yeom S.I."/>
            <person name="Kim Y.M."/>
            <person name="Seo E."/>
            <person name="Kim K.T."/>
            <person name="Kim M.S."/>
            <person name="Lee J.M."/>
            <person name="Cheong K."/>
            <person name="Shin H.S."/>
            <person name="Kim S.B."/>
            <person name="Han K."/>
            <person name="Lee J."/>
            <person name="Park M."/>
            <person name="Lee H.A."/>
            <person name="Lee H.Y."/>
            <person name="Lee Y."/>
            <person name="Oh S."/>
            <person name="Lee J.H."/>
            <person name="Choi E."/>
            <person name="Choi E."/>
            <person name="Lee S.E."/>
            <person name="Jeon J."/>
            <person name="Kim H."/>
            <person name="Choi G."/>
            <person name="Song H."/>
            <person name="Lee J."/>
            <person name="Lee S.C."/>
            <person name="Kwon J.K."/>
            <person name="Lee H.Y."/>
            <person name="Koo N."/>
            <person name="Hong Y."/>
            <person name="Kim R.W."/>
            <person name="Kang W.H."/>
            <person name="Huh J.H."/>
            <person name="Kang B.C."/>
            <person name="Yang T.J."/>
            <person name="Lee Y.H."/>
            <person name="Bennetzen J.L."/>
            <person name="Choi D."/>
        </authorList>
    </citation>
    <scope>NUCLEOTIDE SEQUENCE [LARGE SCALE GENOMIC DNA]</scope>
    <source>
        <strain evidence="8">cv. PBC81</strain>
    </source>
</reference>
<dbReference type="InterPro" id="IPR007770">
    <property type="entry name" value="DMP"/>
</dbReference>
<dbReference type="PANTHER" id="PTHR31621">
    <property type="entry name" value="PROTEIN DMP3"/>
    <property type="match status" value="1"/>
</dbReference>
<proteinExistence type="inferred from homology"/>
<keyword evidence="8" id="KW-1185">Reference proteome</keyword>
<name>A0A2G2W7G2_CAPBA</name>
<keyword evidence="3 6" id="KW-0812">Transmembrane</keyword>
<dbReference type="GO" id="GO:0005737">
    <property type="term" value="C:cytoplasm"/>
    <property type="evidence" value="ECO:0007669"/>
    <property type="project" value="UniProtKB-ARBA"/>
</dbReference>
<comment type="subcellular location">
    <subcellularLocation>
        <location evidence="1">Membrane</location>
        <topology evidence="1">Multi-pass membrane protein</topology>
    </subcellularLocation>
</comment>
<evidence type="ECO:0000256" key="6">
    <source>
        <dbReference type="SAM" id="Phobius"/>
    </source>
</evidence>
<feature type="transmembrane region" description="Helical" evidence="6">
    <location>
        <begin position="135"/>
        <end position="151"/>
    </location>
</feature>
<dbReference type="GO" id="GO:0010256">
    <property type="term" value="P:endomembrane system organization"/>
    <property type="evidence" value="ECO:0007669"/>
    <property type="project" value="TreeGrafter"/>
</dbReference>
<evidence type="ECO:0000256" key="4">
    <source>
        <dbReference type="ARBA" id="ARBA00022989"/>
    </source>
</evidence>
<comment type="caution">
    <text evidence="7">The sequence shown here is derived from an EMBL/GenBank/DDBJ whole genome shotgun (WGS) entry which is preliminary data.</text>
</comment>
<reference evidence="8" key="2">
    <citation type="journal article" date="2017" name="J. Anim. Genet.">
        <title>Multiple reference genome sequences of hot pepper reveal the massive evolution of plant disease resistance genes by retroduplication.</title>
        <authorList>
            <person name="Kim S."/>
            <person name="Park J."/>
            <person name="Yeom S.-I."/>
            <person name="Kim Y.-M."/>
            <person name="Seo E."/>
            <person name="Kim K.-T."/>
            <person name="Kim M.-S."/>
            <person name="Lee J.M."/>
            <person name="Cheong K."/>
            <person name="Shin H.-S."/>
            <person name="Kim S.-B."/>
            <person name="Han K."/>
            <person name="Lee J."/>
            <person name="Park M."/>
            <person name="Lee H.-A."/>
            <person name="Lee H.-Y."/>
            <person name="Lee Y."/>
            <person name="Oh S."/>
            <person name="Lee J.H."/>
            <person name="Choi E."/>
            <person name="Choi E."/>
            <person name="Lee S.E."/>
            <person name="Jeon J."/>
            <person name="Kim H."/>
            <person name="Choi G."/>
            <person name="Song H."/>
            <person name="Lee J."/>
            <person name="Lee S.-C."/>
            <person name="Kwon J.-K."/>
            <person name="Lee H.-Y."/>
            <person name="Koo N."/>
            <person name="Hong Y."/>
            <person name="Kim R.W."/>
            <person name="Kang W.-H."/>
            <person name="Huh J.H."/>
            <person name="Kang B.-C."/>
            <person name="Yang T.-J."/>
            <person name="Lee Y.-H."/>
            <person name="Bennetzen J.L."/>
            <person name="Choi D."/>
        </authorList>
    </citation>
    <scope>NUCLEOTIDE SEQUENCE [LARGE SCALE GENOMIC DNA]</scope>
    <source>
        <strain evidence="8">cv. PBC81</strain>
    </source>
</reference>
<evidence type="ECO:0000256" key="1">
    <source>
        <dbReference type="ARBA" id="ARBA00004141"/>
    </source>
</evidence>
<protein>
    <submittedName>
        <fullName evidence="7">Uncharacterized protein</fullName>
    </submittedName>
</protein>
<evidence type="ECO:0000256" key="5">
    <source>
        <dbReference type="ARBA" id="ARBA00023136"/>
    </source>
</evidence>
<dbReference type="Proteomes" id="UP000224567">
    <property type="component" value="Unassembled WGS sequence"/>
</dbReference>
<accession>A0A2G2W7G2</accession>
<keyword evidence="4 6" id="KW-1133">Transmembrane helix</keyword>
<feature type="transmembrane region" description="Helical" evidence="6">
    <location>
        <begin position="26"/>
        <end position="48"/>
    </location>
</feature>
<dbReference type="GO" id="GO:0016020">
    <property type="term" value="C:membrane"/>
    <property type="evidence" value="ECO:0007669"/>
    <property type="project" value="UniProtKB-SubCell"/>
</dbReference>
<feature type="transmembrane region" description="Helical" evidence="6">
    <location>
        <begin position="171"/>
        <end position="189"/>
    </location>
</feature>
<evidence type="ECO:0000256" key="2">
    <source>
        <dbReference type="ARBA" id="ARBA00008707"/>
    </source>
</evidence>
<evidence type="ECO:0000313" key="7">
    <source>
        <dbReference type="EMBL" id="PHT41173.1"/>
    </source>
</evidence>
<dbReference type="AlphaFoldDB" id="A0A2G2W7G2"/>
<evidence type="ECO:0000256" key="3">
    <source>
        <dbReference type="ARBA" id="ARBA00022692"/>
    </source>
</evidence>
<feature type="transmembrane region" description="Helical" evidence="6">
    <location>
        <begin position="68"/>
        <end position="87"/>
    </location>
</feature>
<gene>
    <name evidence="7" type="ORF">CQW23_20027</name>
</gene>